<comment type="caution">
    <text evidence="2">The sequence shown here is derived from an EMBL/GenBank/DDBJ whole genome shotgun (WGS) entry which is preliminary data.</text>
</comment>
<dbReference type="PANTHER" id="PTHR14097">
    <property type="entry name" value="OXIDOREDUCTASE HTATIP2"/>
    <property type="match status" value="1"/>
</dbReference>
<dbReference type="Gene3D" id="3.40.50.720">
    <property type="entry name" value="NAD(P)-binding Rossmann-like Domain"/>
    <property type="match status" value="1"/>
</dbReference>
<gene>
    <name evidence="2" type="ORF">HFV08_23880</name>
</gene>
<dbReference type="EMBL" id="JAAWWP010000017">
    <property type="protein sequence ID" value="NKI44231.1"/>
    <property type="molecule type" value="Genomic_DNA"/>
</dbReference>
<dbReference type="SUPFAM" id="SSF51735">
    <property type="entry name" value="NAD(P)-binding Rossmann-fold domains"/>
    <property type="match status" value="1"/>
</dbReference>
<protein>
    <submittedName>
        <fullName evidence="2">NAD(P)H-binding protein</fullName>
    </submittedName>
</protein>
<dbReference type="RefSeq" id="WP_168542307.1">
    <property type="nucleotide sequence ID" value="NZ_JAAWWP010000017.1"/>
</dbReference>
<keyword evidence="3" id="KW-1185">Reference proteome</keyword>
<evidence type="ECO:0000313" key="3">
    <source>
        <dbReference type="Proteomes" id="UP000772196"/>
    </source>
</evidence>
<dbReference type="PANTHER" id="PTHR14097:SF8">
    <property type="entry name" value="NAD(P)-BINDING DOMAIN-CONTAINING PROTEIN"/>
    <property type="match status" value="1"/>
</dbReference>
<proteinExistence type="predicted"/>
<dbReference type="InterPro" id="IPR016040">
    <property type="entry name" value="NAD(P)-bd_dom"/>
</dbReference>
<feature type="domain" description="NAD(P)-binding" evidence="1">
    <location>
        <begin position="7"/>
        <end position="151"/>
    </location>
</feature>
<dbReference type="Pfam" id="PF13460">
    <property type="entry name" value="NAD_binding_10"/>
    <property type="match status" value="1"/>
</dbReference>
<accession>A0ABX1H7A5</accession>
<dbReference type="InterPro" id="IPR036291">
    <property type="entry name" value="NAD(P)-bd_dom_sf"/>
</dbReference>
<evidence type="ECO:0000259" key="1">
    <source>
        <dbReference type="Pfam" id="PF13460"/>
    </source>
</evidence>
<dbReference type="Proteomes" id="UP000772196">
    <property type="component" value="Unassembled WGS sequence"/>
</dbReference>
<organism evidence="2 3">
    <name type="scientific">Streptomyces physcomitrii</name>
    <dbReference type="NCBI Taxonomy" id="2724184"/>
    <lineage>
        <taxon>Bacteria</taxon>
        <taxon>Bacillati</taxon>
        <taxon>Actinomycetota</taxon>
        <taxon>Actinomycetes</taxon>
        <taxon>Kitasatosporales</taxon>
        <taxon>Streptomycetaceae</taxon>
        <taxon>Streptomyces</taxon>
    </lineage>
</organism>
<reference evidence="2 3" key="1">
    <citation type="submission" date="2020-04" db="EMBL/GenBank/DDBJ databases">
        <title>Phylogenetic Diversity and Antibacterial Activity against Ralstonia solanacearum of Endophytic Actinomycete Isolated from Moss.</title>
        <authorList>
            <person name="Zhuang X."/>
        </authorList>
    </citation>
    <scope>NUCLEOTIDE SEQUENCE [LARGE SCALE GENOMIC DNA]</scope>
    <source>
        <strain evidence="2 3">LD120</strain>
    </source>
</reference>
<evidence type="ECO:0000313" key="2">
    <source>
        <dbReference type="EMBL" id="NKI44231.1"/>
    </source>
</evidence>
<sequence>MHVLLFGASGMVGQGVLRECLRDEGVASVTAVVRAPLGVSHPKLRELRHRDFTDFSALTAEFADTDACFFCLGVSAAGHDERAYTTVTYDYALAAARALPAKPELTFVYVSGEGTDGTERGRRMWARVKGRTENALLARDFEAYMFRPGFIKPLHGARSRTRWYRLFYLATSWLYPVLRLLGPAHVTTTENVGRAMLVVSRRGGTGPRVLDSRAINTAAREYVRG</sequence>
<name>A0ABX1H7A5_9ACTN</name>